<dbReference type="PANTHER" id="PTHR30511:SF0">
    <property type="entry name" value="ALANINE RACEMASE, CATABOLIC-RELATED"/>
    <property type="match status" value="1"/>
</dbReference>
<evidence type="ECO:0000256" key="5">
    <source>
        <dbReference type="ARBA" id="ARBA00022898"/>
    </source>
</evidence>
<evidence type="ECO:0000256" key="1">
    <source>
        <dbReference type="ARBA" id="ARBA00000316"/>
    </source>
</evidence>
<dbReference type="PROSITE" id="PS00395">
    <property type="entry name" value="ALANINE_RACEMASE"/>
    <property type="match status" value="1"/>
</dbReference>
<proteinExistence type="inferred from homology"/>
<dbReference type="PRINTS" id="PR00992">
    <property type="entry name" value="ALARACEMASE"/>
</dbReference>
<dbReference type="Proteomes" id="UP000236884">
    <property type="component" value="Chromosome"/>
</dbReference>
<dbReference type="InterPro" id="IPR011079">
    <property type="entry name" value="Ala_racemase_C"/>
</dbReference>
<dbReference type="InterPro" id="IPR020622">
    <property type="entry name" value="Ala_racemase_pyridoxalP-BS"/>
</dbReference>
<comment type="function">
    <text evidence="7">Catalyzes the interconversion of L-alanine and D-alanine. May also act on other amino acids.</text>
</comment>
<evidence type="ECO:0000256" key="3">
    <source>
        <dbReference type="ARBA" id="ARBA00007880"/>
    </source>
</evidence>
<evidence type="ECO:0000259" key="10">
    <source>
        <dbReference type="SMART" id="SM01005"/>
    </source>
</evidence>
<keyword evidence="12" id="KW-1185">Reference proteome</keyword>
<dbReference type="Gene3D" id="2.40.37.10">
    <property type="entry name" value="Lyase, Ornithine Decarboxylase, Chain A, domain 1"/>
    <property type="match status" value="1"/>
</dbReference>
<keyword evidence="6 7" id="KW-0413">Isomerase</keyword>
<dbReference type="EMBL" id="AP014946">
    <property type="protein sequence ID" value="BAT60551.1"/>
    <property type="molecule type" value="Genomic_DNA"/>
</dbReference>
<feature type="binding site" evidence="7 9">
    <location>
        <position position="315"/>
    </location>
    <ligand>
        <name>substrate</name>
    </ligand>
</feature>
<dbReference type="InterPro" id="IPR009006">
    <property type="entry name" value="Ala_racemase/Decarboxylase_C"/>
</dbReference>
<dbReference type="SMART" id="SM01005">
    <property type="entry name" value="Ala_racemase_C"/>
    <property type="match status" value="1"/>
</dbReference>
<dbReference type="AlphaFoldDB" id="A0A0S3PX97"/>
<name>A0A0S3PX97_9BRAD</name>
<comment type="pathway">
    <text evidence="7">Amino-acid biosynthesis; D-alanine biosynthesis; D-alanine from L-alanine: step 1/1.</text>
</comment>
<dbReference type="Pfam" id="PF01168">
    <property type="entry name" value="Ala_racemase_N"/>
    <property type="match status" value="1"/>
</dbReference>
<dbReference type="GO" id="GO:0005829">
    <property type="term" value="C:cytosol"/>
    <property type="evidence" value="ECO:0007669"/>
    <property type="project" value="TreeGrafter"/>
</dbReference>
<dbReference type="Pfam" id="PF00842">
    <property type="entry name" value="Ala_racemase_C"/>
    <property type="match status" value="1"/>
</dbReference>
<evidence type="ECO:0000256" key="6">
    <source>
        <dbReference type="ARBA" id="ARBA00023235"/>
    </source>
</evidence>
<dbReference type="Gene3D" id="3.20.20.10">
    <property type="entry name" value="Alanine racemase"/>
    <property type="match status" value="1"/>
</dbReference>
<comment type="similarity">
    <text evidence="3 7">Belongs to the alanine racemase family.</text>
</comment>
<evidence type="ECO:0000313" key="12">
    <source>
        <dbReference type="Proteomes" id="UP000236884"/>
    </source>
</evidence>
<feature type="domain" description="Alanine racemase C-terminal" evidence="10">
    <location>
        <begin position="241"/>
        <end position="372"/>
    </location>
</feature>
<evidence type="ECO:0000256" key="9">
    <source>
        <dbReference type="PIRSR" id="PIRSR600821-52"/>
    </source>
</evidence>
<gene>
    <name evidence="11" type="primary">alr</name>
    <name evidence="11" type="ORF">GJW-30_1_03097</name>
</gene>
<dbReference type="EC" id="5.1.1.1" evidence="4 7"/>
<dbReference type="NCBIfam" id="TIGR00492">
    <property type="entry name" value="alr"/>
    <property type="match status" value="1"/>
</dbReference>
<accession>A0A0S3PX97</accession>
<feature type="active site" description="Proton acceptor; specific for L-alanine" evidence="7">
    <location>
        <position position="262"/>
    </location>
</feature>
<protein>
    <recommendedName>
        <fullName evidence="4 7">Alanine racemase</fullName>
        <ecNumber evidence="4 7">5.1.1.1</ecNumber>
    </recommendedName>
</protein>
<evidence type="ECO:0000256" key="4">
    <source>
        <dbReference type="ARBA" id="ARBA00013089"/>
    </source>
</evidence>
<evidence type="ECO:0000313" key="11">
    <source>
        <dbReference type="EMBL" id="BAT60551.1"/>
    </source>
</evidence>
<dbReference type="InterPro" id="IPR000821">
    <property type="entry name" value="Ala_racemase"/>
</dbReference>
<dbReference type="SUPFAM" id="SSF50621">
    <property type="entry name" value="Alanine racemase C-terminal domain-like"/>
    <property type="match status" value="1"/>
</dbReference>
<dbReference type="KEGG" id="vgo:GJW-30_1_03097"/>
<feature type="active site" description="Proton acceptor; specific for D-alanine" evidence="7">
    <location>
        <position position="43"/>
    </location>
</feature>
<dbReference type="RefSeq" id="WP_096356851.1">
    <property type="nucleotide sequence ID" value="NZ_AP014946.1"/>
</dbReference>
<dbReference type="GO" id="GO:0008784">
    <property type="term" value="F:alanine racemase activity"/>
    <property type="evidence" value="ECO:0007669"/>
    <property type="project" value="UniProtKB-UniRule"/>
</dbReference>
<dbReference type="InterPro" id="IPR029066">
    <property type="entry name" value="PLP-binding_barrel"/>
</dbReference>
<comment type="catalytic activity">
    <reaction evidence="1 7">
        <text>L-alanine = D-alanine</text>
        <dbReference type="Rhea" id="RHEA:20249"/>
        <dbReference type="ChEBI" id="CHEBI:57416"/>
        <dbReference type="ChEBI" id="CHEBI:57972"/>
        <dbReference type="EC" id="5.1.1.1"/>
    </reaction>
</comment>
<evidence type="ECO:0000256" key="7">
    <source>
        <dbReference type="HAMAP-Rule" id="MF_01201"/>
    </source>
</evidence>
<dbReference type="HAMAP" id="MF_01201">
    <property type="entry name" value="Ala_racemase"/>
    <property type="match status" value="1"/>
</dbReference>
<feature type="binding site" evidence="7 9">
    <location>
        <position position="141"/>
    </location>
    <ligand>
        <name>substrate</name>
    </ligand>
</feature>
<dbReference type="CDD" id="cd00430">
    <property type="entry name" value="PLPDE_III_AR"/>
    <property type="match status" value="1"/>
</dbReference>
<evidence type="ECO:0000256" key="2">
    <source>
        <dbReference type="ARBA" id="ARBA00001933"/>
    </source>
</evidence>
<dbReference type="SUPFAM" id="SSF51419">
    <property type="entry name" value="PLP-binding barrel"/>
    <property type="match status" value="1"/>
</dbReference>
<dbReference type="UniPathway" id="UPA00042">
    <property type="reaction ID" value="UER00497"/>
</dbReference>
<keyword evidence="5 7" id="KW-0663">Pyridoxal phosphate</keyword>
<dbReference type="InterPro" id="IPR001608">
    <property type="entry name" value="Ala_racemase_N"/>
</dbReference>
<sequence>MAKSFPQIDFTGASLTIDLNALVANWRALSAHAPNSECAAVVKADAYGCGITPVSNALFAAGCRTFFVAHISEAAKIRAEHQDAIIYILNGLLPGTSRVYAAGNFRPVLGSMPELEEWRAFCHADDWTGEAALHVDTGMQRLGLSLAEAASLVQEQGALPASVTLLMSHLASADDPSNGLNAKQIGRFRELRELFPNLRGSLANSSGVFLGPDTHHDVLRPGVALYGVNPTPGHVNPMRPVVRLDATIVQVREVSEGETVGYGGAWGTSRPSRIAIISLGYADGFPRAAGSSRQQTGADAMIHGHRCPLAGRVSMDLIAIDVTDLPDGKVKRGDIASLVNDEIDLDEVASHAKTIGYEVLTRLGQRYRRVYIGG</sequence>
<reference evidence="11 12" key="1">
    <citation type="submission" date="2015-08" db="EMBL/GenBank/DDBJ databases">
        <title>Investigation of the bacterial diversity of lava forest soil.</title>
        <authorList>
            <person name="Lee J.S."/>
        </authorList>
    </citation>
    <scope>NUCLEOTIDE SEQUENCE [LARGE SCALE GENOMIC DNA]</scope>
    <source>
        <strain evidence="11 12">GJW-30</strain>
    </source>
</reference>
<dbReference type="PANTHER" id="PTHR30511">
    <property type="entry name" value="ALANINE RACEMASE"/>
    <property type="match status" value="1"/>
</dbReference>
<feature type="modified residue" description="N6-(pyridoxal phosphate)lysine" evidence="7 8">
    <location>
        <position position="43"/>
    </location>
</feature>
<dbReference type="GO" id="GO:0030170">
    <property type="term" value="F:pyridoxal phosphate binding"/>
    <property type="evidence" value="ECO:0007669"/>
    <property type="project" value="UniProtKB-UniRule"/>
</dbReference>
<organism evidence="11 12">
    <name type="scientific">Variibacter gotjawalensis</name>
    <dbReference type="NCBI Taxonomy" id="1333996"/>
    <lineage>
        <taxon>Bacteria</taxon>
        <taxon>Pseudomonadati</taxon>
        <taxon>Pseudomonadota</taxon>
        <taxon>Alphaproteobacteria</taxon>
        <taxon>Hyphomicrobiales</taxon>
        <taxon>Nitrobacteraceae</taxon>
        <taxon>Variibacter</taxon>
    </lineage>
</organism>
<dbReference type="GO" id="GO:0030632">
    <property type="term" value="P:D-alanine biosynthetic process"/>
    <property type="evidence" value="ECO:0007669"/>
    <property type="project" value="UniProtKB-UniRule"/>
</dbReference>
<dbReference type="OrthoDB" id="9813814at2"/>
<evidence type="ECO:0000256" key="8">
    <source>
        <dbReference type="PIRSR" id="PIRSR600821-50"/>
    </source>
</evidence>
<comment type="cofactor">
    <cofactor evidence="2 7 8">
        <name>pyridoxal 5'-phosphate</name>
        <dbReference type="ChEBI" id="CHEBI:597326"/>
    </cofactor>
</comment>